<sequence>MIAAGSVENNLSLARSKLYGKDEKDSKKKGLNVANSNAINLNSTAKRSKSSSKQHSLCDCEREKCFPPSDDDSPVALLLFEPADFLFDRVAVVSSVVRPYQLPIYQGDDGTTSGLVVPDAGLCRGFGTIF</sequence>
<accession>A0A5K3F849</accession>
<proteinExistence type="predicted"/>
<organism evidence="1">
    <name type="scientific">Mesocestoides corti</name>
    <name type="common">Flatworm</name>
    <dbReference type="NCBI Taxonomy" id="53468"/>
    <lineage>
        <taxon>Eukaryota</taxon>
        <taxon>Metazoa</taxon>
        <taxon>Spiralia</taxon>
        <taxon>Lophotrochozoa</taxon>
        <taxon>Platyhelminthes</taxon>
        <taxon>Cestoda</taxon>
        <taxon>Eucestoda</taxon>
        <taxon>Cyclophyllidea</taxon>
        <taxon>Mesocestoididae</taxon>
        <taxon>Mesocestoides</taxon>
    </lineage>
</organism>
<dbReference type="WBParaSite" id="MCU_006257-RA">
    <property type="protein sequence ID" value="MCU_006257-RA"/>
    <property type="gene ID" value="MCU_006257"/>
</dbReference>
<dbReference type="AlphaFoldDB" id="A0A5K3F849"/>
<reference evidence="1" key="1">
    <citation type="submission" date="2019-11" db="UniProtKB">
        <authorList>
            <consortium name="WormBaseParasite"/>
        </authorList>
    </citation>
    <scope>IDENTIFICATION</scope>
</reference>
<evidence type="ECO:0000313" key="1">
    <source>
        <dbReference type="WBParaSite" id="MCU_006257-RA"/>
    </source>
</evidence>
<protein>
    <submittedName>
        <fullName evidence="1">Uncharacterized protein</fullName>
    </submittedName>
</protein>
<name>A0A5K3F849_MESCO</name>